<dbReference type="RefSeq" id="WP_308452475.1">
    <property type="nucleotide sequence ID" value="NZ_JAJEQR010000003.1"/>
</dbReference>
<dbReference type="InterPro" id="IPR036188">
    <property type="entry name" value="FAD/NAD-bd_sf"/>
</dbReference>
<dbReference type="EMBL" id="JAJEQR010000003">
    <property type="protein sequence ID" value="MCC2229689.1"/>
    <property type="molecule type" value="Genomic_DNA"/>
</dbReference>
<keyword evidence="2" id="KW-0479">Metal-binding</keyword>
<accession>A0AAE3JDA1</accession>
<keyword evidence="7" id="KW-1185">Reference proteome</keyword>
<dbReference type="GO" id="GO:0046872">
    <property type="term" value="F:metal ion binding"/>
    <property type="evidence" value="ECO:0007669"/>
    <property type="project" value="UniProtKB-KW"/>
</dbReference>
<proteinExistence type="predicted"/>
<protein>
    <submittedName>
        <fullName evidence="6">FAD-dependent oxidoreductase</fullName>
    </submittedName>
</protein>
<name>A0AAE3JDA1_9FIRM</name>
<dbReference type="PANTHER" id="PTHR43498:SF1">
    <property type="entry name" value="COB--COM HETERODISULFIDE REDUCTASE IRON-SULFUR SUBUNIT A"/>
    <property type="match status" value="1"/>
</dbReference>
<dbReference type="Pfam" id="PF12831">
    <property type="entry name" value="FAD_oxidored"/>
    <property type="match status" value="1"/>
</dbReference>
<keyword evidence="3" id="KW-0560">Oxidoreductase</keyword>
<evidence type="ECO:0000313" key="6">
    <source>
        <dbReference type="EMBL" id="MCC2229689.1"/>
    </source>
</evidence>
<dbReference type="PANTHER" id="PTHR43498">
    <property type="entry name" value="FERREDOXIN:COB-COM HETERODISULFIDE REDUCTASE SUBUNIT A"/>
    <property type="match status" value="1"/>
</dbReference>
<dbReference type="Gene3D" id="3.50.50.60">
    <property type="entry name" value="FAD/NAD(P)-binding domain"/>
    <property type="match status" value="1"/>
</dbReference>
<dbReference type="GO" id="GO:0016491">
    <property type="term" value="F:oxidoreductase activity"/>
    <property type="evidence" value="ECO:0007669"/>
    <property type="project" value="UniProtKB-KW"/>
</dbReference>
<evidence type="ECO:0000313" key="7">
    <source>
        <dbReference type="Proteomes" id="UP001198182"/>
    </source>
</evidence>
<keyword evidence="4" id="KW-0408">Iron</keyword>
<evidence type="ECO:0000256" key="5">
    <source>
        <dbReference type="ARBA" id="ARBA00023014"/>
    </source>
</evidence>
<dbReference type="AlphaFoldDB" id="A0AAE3JDA1"/>
<dbReference type="Proteomes" id="UP001198182">
    <property type="component" value="Unassembled WGS sequence"/>
</dbReference>
<evidence type="ECO:0000256" key="1">
    <source>
        <dbReference type="ARBA" id="ARBA00022485"/>
    </source>
</evidence>
<evidence type="ECO:0000256" key="4">
    <source>
        <dbReference type="ARBA" id="ARBA00023004"/>
    </source>
</evidence>
<keyword evidence="5" id="KW-0411">Iron-sulfur</keyword>
<evidence type="ECO:0000256" key="2">
    <source>
        <dbReference type="ARBA" id="ARBA00022723"/>
    </source>
</evidence>
<evidence type="ECO:0000256" key="3">
    <source>
        <dbReference type="ARBA" id="ARBA00023002"/>
    </source>
</evidence>
<organism evidence="6 7">
    <name type="scientific">Hominifimenecus microfluidus</name>
    <dbReference type="NCBI Taxonomy" id="2885348"/>
    <lineage>
        <taxon>Bacteria</taxon>
        <taxon>Bacillati</taxon>
        <taxon>Bacillota</taxon>
        <taxon>Clostridia</taxon>
        <taxon>Lachnospirales</taxon>
        <taxon>Lachnospiraceae</taxon>
        <taxon>Hominifimenecus</taxon>
    </lineage>
</organism>
<keyword evidence="1" id="KW-0004">4Fe-4S</keyword>
<dbReference type="InterPro" id="IPR039650">
    <property type="entry name" value="HdrA-like"/>
</dbReference>
<dbReference type="SUPFAM" id="SSF51905">
    <property type="entry name" value="FAD/NAD(P)-binding domain"/>
    <property type="match status" value="1"/>
</dbReference>
<comment type="caution">
    <text evidence="6">The sequence shown here is derived from an EMBL/GenBank/DDBJ whole genome shotgun (WGS) entry which is preliminary data.</text>
</comment>
<sequence length="415" mass="44826">MDRELYYDVAVVGGGSAGIAATIGAHDAGAGTILLERNPYFGGQATHSQVHSYCGFCTNGENWTQVVKGVGQRVLDKLQAMGKFDGFVVSPTGNMLMYQDPEYTKLALDELMQESGADYLLCAAVVDAEVKENRITKLICSDDEGLFSVHAKRYVDASGEANLASLAGAPVEFHCEQSGSLVFRMGNVRVGGDYSPAAIKAAVNRALADGVTGISAVFGTVGYVQSTEDYTVNIISLKIPGLDAATQTRCEMEGRRQVHLYAEIFKKYLPGFENSYLIYSGPRMGYRESRRICGEYELCKDDVKHSRKYPGRSIARGGWGAELHLGNEDVAYAEERGDKYFDIPVETLIPRQVDNLWCGGRIISADLAASSSVRVMGTGFATGQAAGVAAALSESNRCMDIPAIREELIRQGALI</sequence>
<dbReference type="GO" id="GO:0051539">
    <property type="term" value="F:4 iron, 4 sulfur cluster binding"/>
    <property type="evidence" value="ECO:0007669"/>
    <property type="project" value="UniProtKB-KW"/>
</dbReference>
<gene>
    <name evidence="6" type="ORF">LKD81_01560</name>
</gene>
<reference evidence="6" key="1">
    <citation type="submission" date="2021-10" db="EMBL/GenBank/DDBJ databases">
        <title>Anaerobic single-cell dispensing facilitates the cultivation of human gut bacteria.</title>
        <authorList>
            <person name="Afrizal A."/>
        </authorList>
    </citation>
    <scope>NUCLEOTIDE SEQUENCE</scope>
    <source>
        <strain evidence="6">CLA-AA-H215</strain>
    </source>
</reference>